<dbReference type="InterPro" id="IPR000008">
    <property type="entry name" value="C2_dom"/>
</dbReference>
<accession>A0A409WGP4</accession>
<evidence type="ECO:0000313" key="3">
    <source>
        <dbReference type="EMBL" id="PPQ77704.1"/>
    </source>
</evidence>
<dbReference type="InParanoid" id="A0A409WGP4"/>
<dbReference type="Gene3D" id="2.60.40.150">
    <property type="entry name" value="C2 domain"/>
    <property type="match status" value="1"/>
</dbReference>
<feature type="region of interest" description="Disordered" evidence="1">
    <location>
        <begin position="1"/>
        <end position="25"/>
    </location>
</feature>
<sequence length="506" mass="53932">MLRLWPDPQLTPKPTHHEKNPFADYVSVNSGPQTPTAVHPLLSPALFSPACSVISDLTPPPASPFGAFASAQPTTHLSIHAPIFKMQQPPPGKNTSATSSHSNSSSSSSSSSAPPLTPTTSPQSATSRGQIHVKLIQARALTVRSIHARPYCVVQFEQNEFVSRDPIPETDKEVKGKPVILSRQTSSNAISALDAIGSKAAAQDAKRKNSKGSKEPSPSSSLITAASKALSLSPQHQPPPPAPSSGIANGLFGRLSPNNPAWKHEVSFDVTSEEELITVNVYDRAVSDQGFLGTVQIKPVLIHDHTVDQWYKLRPFEDEVVSGEIRIQITYEAYKSFTSGVNGHTPNGPLGSERPKSASPLGTITNGNGTSMAGYGGVSAGMSNVYSNGGSTPGSGVPRAQGIQIKKPKRSTDVANTPLTNSVQENFRGFTYHGRESVVAPMGVGRRDLAAEKEAQRQLEEAVDDEEAPEVTTEDEFEDVGRSAGRYANSRRNGRAATFDDDDVMS</sequence>
<feature type="region of interest" description="Disordered" evidence="1">
    <location>
        <begin position="201"/>
        <end position="251"/>
    </location>
</feature>
<dbReference type="OrthoDB" id="63267at2759"/>
<feature type="region of interest" description="Disordered" evidence="1">
    <location>
        <begin position="458"/>
        <end position="506"/>
    </location>
</feature>
<dbReference type="AlphaFoldDB" id="A0A409WGP4"/>
<dbReference type="Proteomes" id="UP000283269">
    <property type="component" value="Unassembled WGS sequence"/>
</dbReference>
<evidence type="ECO:0000259" key="2">
    <source>
        <dbReference type="SMART" id="SM00239"/>
    </source>
</evidence>
<evidence type="ECO:0000256" key="1">
    <source>
        <dbReference type="SAM" id="MobiDB-lite"/>
    </source>
</evidence>
<comment type="caution">
    <text evidence="3">The sequence shown here is derived from an EMBL/GenBank/DDBJ whole genome shotgun (WGS) entry which is preliminary data.</text>
</comment>
<dbReference type="SMART" id="SM00239">
    <property type="entry name" value="C2"/>
    <property type="match status" value="1"/>
</dbReference>
<proteinExistence type="predicted"/>
<feature type="compositionally biased region" description="Acidic residues" evidence="1">
    <location>
        <begin position="461"/>
        <end position="478"/>
    </location>
</feature>
<dbReference type="SUPFAM" id="SSF49562">
    <property type="entry name" value="C2 domain (Calcium/lipid-binding domain, CaLB)"/>
    <property type="match status" value="1"/>
</dbReference>
<feature type="domain" description="C2" evidence="2">
    <location>
        <begin position="130"/>
        <end position="311"/>
    </location>
</feature>
<dbReference type="InterPro" id="IPR035892">
    <property type="entry name" value="C2_domain_sf"/>
</dbReference>
<dbReference type="STRING" id="93625.A0A409WGP4"/>
<organism evidence="3 4">
    <name type="scientific">Psilocybe cyanescens</name>
    <dbReference type="NCBI Taxonomy" id="93625"/>
    <lineage>
        <taxon>Eukaryota</taxon>
        <taxon>Fungi</taxon>
        <taxon>Dikarya</taxon>
        <taxon>Basidiomycota</taxon>
        <taxon>Agaricomycotina</taxon>
        <taxon>Agaricomycetes</taxon>
        <taxon>Agaricomycetidae</taxon>
        <taxon>Agaricales</taxon>
        <taxon>Agaricineae</taxon>
        <taxon>Strophariaceae</taxon>
        <taxon>Psilocybe</taxon>
    </lineage>
</organism>
<evidence type="ECO:0000313" key="4">
    <source>
        <dbReference type="Proteomes" id="UP000283269"/>
    </source>
</evidence>
<name>A0A409WGP4_PSICY</name>
<feature type="compositionally biased region" description="Low complexity" evidence="1">
    <location>
        <begin position="95"/>
        <end position="127"/>
    </location>
</feature>
<protein>
    <recommendedName>
        <fullName evidence="2">C2 domain-containing protein</fullName>
    </recommendedName>
</protein>
<dbReference type="Pfam" id="PF00168">
    <property type="entry name" value="C2"/>
    <property type="match status" value="1"/>
</dbReference>
<feature type="region of interest" description="Disordered" evidence="1">
    <location>
        <begin position="84"/>
        <end position="128"/>
    </location>
</feature>
<dbReference type="EMBL" id="NHYD01003434">
    <property type="protein sequence ID" value="PPQ77704.1"/>
    <property type="molecule type" value="Genomic_DNA"/>
</dbReference>
<feature type="region of interest" description="Disordered" evidence="1">
    <location>
        <begin position="390"/>
        <end position="416"/>
    </location>
</feature>
<reference evidence="3 4" key="1">
    <citation type="journal article" date="2018" name="Evol. Lett.">
        <title>Horizontal gene cluster transfer increased hallucinogenic mushroom diversity.</title>
        <authorList>
            <person name="Reynolds H.T."/>
            <person name="Vijayakumar V."/>
            <person name="Gluck-Thaler E."/>
            <person name="Korotkin H.B."/>
            <person name="Matheny P.B."/>
            <person name="Slot J.C."/>
        </authorList>
    </citation>
    <scope>NUCLEOTIDE SEQUENCE [LARGE SCALE GENOMIC DNA]</scope>
    <source>
        <strain evidence="3 4">2631</strain>
    </source>
</reference>
<keyword evidence="4" id="KW-1185">Reference proteome</keyword>
<dbReference type="CDD" id="cd11651">
    <property type="entry name" value="YPK1_N_like"/>
    <property type="match status" value="1"/>
</dbReference>
<gene>
    <name evidence="3" type="ORF">CVT25_011139</name>
</gene>